<dbReference type="GO" id="GO:0005576">
    <property type="term" value="C:extracellular region"/>
    <property type="evidence" value="ECO:0007669"/>
    <property type="project" value="UniProtKB-SubCell"/>
</dbReference>
<evidence type="ECO:0000256" key="5">
    <source>
        <dbReference type="ARBA" id="ARBA00022801"/>
    </source>
</evidence>
<evidence type="ECO:0000256" key="3">
    <source>
        <dbReference type="ARBA" id="ARBA00022525"/>
    </source>
</evidence>
<sequence length="395" mass="42773">MRCSTILSAGLLAACSVTAAPTLGDSSLSTTSKFIDWTTYKANGANIGAWLEQEKVHDPDWWNEHAPDAEDEWTFCETLGSKCGPVLEERYATWINTSTIDKLAAVGVNTLRIPTTYAAWVSVPGSQLYHGNQQTHLMKISKYAIEQYNMHVIIGLHSLPGGVNTLDIGEAVGHDGWFFNATNLDYSFQAIDAILSFIQLSGHTNGFTIAPINEASDNFAGFATAAGLTAAGTAWINKYIAGVLSRISKVDARIPVMLQDCFEGASYWSPFYAAGTNLVFDSHVYYFAASGVYSQYVAGAICGQAAAVTGSANFPVFVGEWSVQTMFNNTFAGRKSIFDTQRYAWQKYAAGGAFWTARSLSSTAVDGQGEQKDYWSYVDLIDAGVITAQTDGSYC</sequence>
<feature type="domain" description="Glycoside hydrolase family 5" evidence="12">
    <location>
        <begin position="94"/>
        <end position="348"/>
    </location>
</feature>
<dbReference type="GO" id="GO:0009251">
    <property type="term" value="P:glucan catabolic process"/>
    <property type="evidence" value="ECO:0007669"/>
    <property type="project" value="TreeGrafter"/>
</dbReference>
<feature type="signal peptide" evidence="11">
    <location>
        <begin position="1"/>
        <end position="19"/>
    </location>
</feature>
<evidence type="ECO:0000313" key="13">
    <source>
        <dbReference type="EMBL" id="KAF2085893.1"/>
    </source>
</evidence>
<evidence type="ECO:0000256" key="11">
    <source>
        <dbReference type="SAM" id="SignalP"/>
    </source>
</evidence>
<dbReference type="Proteomes" id="UP000799776">
    <property type="component" value="Unassembled WGS sequence"/>
</dbReference>
<evidence type="ECO:0000313" key="14">
    <source>
        <dbReference type="Proteomes" id="UP000799776"/>
    </source>
</evidence>
<dbReference type="GO" id="GO:0071555">
    <property type="term" value="P:cell wall organization"/>
    <property type="evidence" value="ECO:0007669"/>
    <property type="project" value="UniProtKB-KW"/>
</dbReference>
<organism evidence="13 14">
    <name type="scientific">Saccharata proteae CBS 121410</name>
    <dbReference type="NCBI Taxonomy" id="1314787"/>
    <lineage>
        <taxon>Eukaryota</taxon>
        <taxon>Fungi</taxon>
        <taxon>Dikarya</taxon>
        <taxon>Ascomycota</taxon>
        <taxon>Pezizomycotina</taxon>
        <taxon>Dothideomycetes</taxon>
        <taxon>Dothideomycetes incertae sedis</taxon>
        <taxon>Botryosphaeriales</taxon>
        <taxon>Saccharataceae</taxon>
        <taxon>Saccharata</taxon>
    </lineage>
</organism>
<evidence type="ECO:0000256" key="8">
    <source>
        <dbReference type="ARBA" id="ARBA00036824"/>
    </source>
</evidence>
<evidence type="ECO:0000256" key="1">
    <source>
        <dbReference type="ARBA" id="ARBA00004613"/>
    </source>
</evidence>
<dbReference type="GO" id="GO:0009986">
    <property type="term" value="C:cell surface"/>
    <property type="evidence" value="ECO:0007669"/>
    <property type="project" value="TreeGrafter"/>
</dbReference>
<evidence type="ECO:0000256" key="6">
    <source>
        <dbReference type="ARBA" id="ARBA00023295"/>
    </source>
</evidence>
<dbReference type="InterPro" id="IPR050386">
    <property type="entry name" value="Glycosyl_hydrolase_5"/>
</dbReference>
<reference evidence="13" key="1">
    <citation type="journal article" date="2020" name="Stud. Mycol.">
        <title>101 Dothideomycetes genomes: a test case for predicting lifestyles and emergence of pathogens.</title>
        <authorList>
            <person name="Haridas S."/>
            <person name="Albert R."/>
            <person name="Binder M."/>
            <person name="Bloem J."/>
            <person name="Labutti K."/>
            <person name="Salamov A."/>
            <person name="Andreopoulos B."/>
            <person name="Baker S."/>
            <person name="Barry K."/>
            <person name="Bills G."/>
            <person name="Bluhm B."/>
            <person name="Cannon C."/>
            <person name="Castanera R."/>
            <person name="Culley D."/>
            <person name="Daum C."/>
            <person name="Ezra D."/>
            <person name="Gonzalez J."/>
            <person name="Henrissat B."/>
            <person name="Kuo A."/>
            <person name="Liang C."/>
            <person name="Lipzen A."/>
            <person name="Lutzoni F."/>
            <person name="Magnuson J."/>
            <person name="Mondo S."/>
            <person name="Nolan M."/>
            <person name="Ohm R."/>
            <person name="Pangilinan J."/>
            <person name="Park H.-J."/>
            <person name="Ramirez L."/>
            <person name="Alfaro M."/>
            <person name="Sun H."/>
            <person name="Tritt A."/>
            <person name="Yoshinaga Y."/>
            <person name="Zwiers L.-H."/>
            <person name="Turgeon B."/>
            <person name="Goodwin S."/>
            <person name="Spatafora J."/>
            <person name="Crous P."/>
            <person name="Grigoriev I."/>
        </authorList>
    </citation>
    <scope>NUCLEOTIDE SEQUENCE</scope>
    <source>
        <strain evidence="13">CBS 121410</strain>
    </source>
</reference>
<protein>
    <recommendedName>
        <fullName evidence="9">glucan 1,3-beta-glucosidase</fullName>
        <ecNumber evidence="9">3.2.1.58</ecNumber>
    </recommendedName>
</protein>
<evidence type="ECO:0000256" key="9">
    <source>
        <dbReference type="ARBA" id="ARBA00038929"/>
    </source>
</evidence>
<evidence type="ECO:0000259" key="12">
    <source>
        <dbReference type="Pfam" id="PF00150"/>
    </source>
</evidence>
<dbReference type="SUPFAM" id="SSF51445">
    <property type="entry name" value="(Trans)glycosidases"/>
    <property type="match status" value="1"/>
</dbReference>
<gene>
    <name evidence="13" type="ORF">K490DRAFT_45533</name>
</gene>
<dbReference type="InterPro" id="IPR017853">
    <property type="entry name" value="GH"/>
</dbReference>
<evidence type="ECO:0000256" key="2">
    <source>
        <dbReference type="ARBA" id="ARBA00005641"/>
    </source>
</evidence>
<dbReference type="EMBL" id="ML978727">
    <property type="protein sequence ID" value="KAF2085893.1"/>
    <property type="molecule type" value="Genomic_DNA"/>
</dbReference>
<dbReference type="Gene3D" id="3.20.20.80">
    <property type="entry name" value="Glycosidases"/>
    <property type="match status" value="1"/>
</dbReference>
<name>A0A9P4HSH9_9PEZI</name>
<dbReference type="PANTHER" id="PTHR31297:SF1">
    <property type="entry name" value="GLUCAN 1,3-BETA-GLUCOSIDASE I_II-RELATED"/>
    <property type="match status" value="1"/>
</dbReference>
<comment type="subcellular location">
    <subcellularLocation>
        <location evidence="1">Secreted</location>
    </subcellularLocation>
</comment>
<keyword evidence="4 11" id="KW-0732">Signal</keyword>
<comment type="catalytic activity">
    <reaction evidence="8">
        <text>Successive hydrolysis of beta-D-glucose units from the non-reducing ends of (1-&gt;3)-beta-D-glucans, releasing alpha-glucose.</text>
        <dbReference type="EC" id="3.2.1.58"/>
    </reaction>
</comment>
<keyword evidence="5 10" id="KW-0378">Hydrolase</keyword>
<dbReference type="AlphaFoldDB" id="A0A9P4HSH9"/>
<dbReference type="InterPro" id="IPR001547">
    <property type="entry name" value="Glyco_hydro_5"/>
</dbReference>
<evidence type="ECO:0000256" key="10">
    <source>
        <dbReference type="RuleBase" id="RU361153"/>
    </source>
</evidence>
<feature type="chain" id="PRO_5040218624" description="glucan 1,3-beta-glucosidase" evidence="11">
    <location>
        <begin position="20"/>
        <end position="395"/>
    </location>
</feature>
<keyword evidence="14" id="KW-1185">Reference proteome</keyword>
<comment type="similarity">
    <text evidence="2 10">Belongs to the glycosyl hydrolase 5 (cellulase A) family.</text>
</comment>
<keyword evidence="6 10" id="KW-0326">Glycosidase</keyword>
<dbReference type="EC" id="3.2.1.58" evidence="9"/>
<keyword evidence="7" id="KW-0961">Cell wall biogenesis/degradation</keyword>
<dbReference type="Pfam" id="PF00150">
    <property type="entry name" value="Cellulase"/>
    <property type="match status" value="1"/>
</dbReference>
<dbReference type="PANTHER" id="PTHR31297">
    <property type="entry name" value="GLUCAN ENDO-1,6-BETA-GLUCOSIDASE B"/>
    <property type="match status" value="1"/>
</dbReference>
<accession>A0A9P4HSH9</accession>
<comment type="caution">
    <text evidence="13">The sequence shown here is derived from an EMBL/GenBank/DDBJ whole genome shotgun (WGS) entry which is preliminary data.</text>
</comment>
<evidence type="ECO:0000256" key="4">
    <source>
        <dbReference type="ARBA" id="ARBA00022729"/>
    </source>
</evidence>
<dbReference type="OrthoDB" id="1887033at2759"/>
<proteinExistence type="inferred from homology"/>
<dbReference type="GO" id="GO:0004338">
    <property type="term" value="F:glucan exo-1,3-beta-glucosidase activity"/>
    <property type="evidence" value="ECO:0007669"/>
    <property type="project" value="UniProtKB-EC"/>
</dbReference>
<dbReference type="PROSITE" id="PS51257">
    <property type="entry name" value="PROKAR_LIPOPROTEIN"/>
    <property type="match status" value="1"/>
</dbReference>
<keyword evidence="3" id="KW-0964">Secreted</keyword>
<evidence type="ECO:0000256" key="7">
    <source>
        <dbReference type="ARBA" id="ARBA00023316"/>
    </source>
</evidence>